<feature type="transmembrane region" description="Helical" evidence="1">
    <location>
        <begin position="283"/>
        <end position="303"/>
    </location>
</feature>
<keyword evidence="1" id="KW-0812">Transmembrane</keyword>
<evidence type="ECO:0000313" key="4">
    <source>
        <dbReference type="Proteomes" id="UP000008711"/>
    </source>
</evidence>
<dbReference type="OrthoDB" id="7789408at2759"/>
<keyword evidence="4" id="KW-1185">Reference proteome</keyword>
<dbReference type="PANTHER" id="PTHR41152:SF8">
    <property type="entry name" value="AT26438P-RELATED"/>
    <property type="match status" value="1"/>
</dbReference>
<proteinExistence type="predicted"/>
<dbReference type="eggNOG" id="ENOG502T9GM">
    <property type="taxonomic scope" value="Eukaryota"/>
</dbReference>
<reference evidence="3 4" key="1">
    <citation type="journal article" date="2007" name="Nature">
        <title>Evolution of genes and genomes on the Drosophila phylogeny.</title>
        <authorList>
            <consortium name="Drosophila 12 Genomes Consortium"/>
            <person name="Clark A.G."/>
            <person name="Eisen M.B."/>
            <person name="Smith D.R."/>
            <person name="Bergman C.M."/>
            <person name="Oliver B."/>
            <person name="Markow T.A."/>
            <person name="Kaufman T.C."/>
            <person name="Kellis M."/>
            <person name="Gelbart W."/>
            <person name="Iyer V.N."/>
            <person name="Pollard D.A."/>
            <person name="Sackton T.B."/>
            <person name="Larracuente A.M."/>
            <person name="Singh N.D."/>
            <person name="Abad J.P."/>
            <person name="Abt D.N."/>
            <person name="Adryan B."/>
            <person name="Aguade M."/>
            <person name="Akashi H."/>
            <person name="Anderson W.W."/>
            <person name="Aquadro C.F."/>
            <person name="Ardell D.H."/>
            <person name="Arguello R."/>
            <person name="Artieri C.G."/>
            <person name="Barbash D.A."/>
            <person name="Barker D."/>
            <person name="Barsanti P."/>
            <person name="Batterham P."/>
            <person name="Batzoglou S."/>
            <person name="Begun D."/>
            <person name="Bhutkar A."/>
            <person name="Blanco E."/>
            <person name="Bosak S.A."/>
            <person name="Bradley R.K."/>
            <person name="Brand A.D."/>
            <person name="Brent M.R."/>
            <person name="Brooks A.N."/>
            <person name="Brown R.H."/>
            <person name="Butlin R.K."/>
            <person name="Caggese C."/>
            <person name="Calvi B.R."/>
            <person name="Bernardo de Carvalho A."/>
            <person name="Caspi A."/>
            <person name="Castrezana S."/>
            <person name="Celniker S.E."/>
            <person name="Chang J.L."/>
            <person name="Chapple C."/>
            <person name="Chatterji S."/>
            <person name="Chinwalla A."/>
            <person name="Civetta A."/>
            <person name="Clifton S.W."/>
            <person name="Comeron J.M."/>
            <person name="Costello J.C."/>
            <person name="Coyne J.A."/>
            <person name="Daub J."/>
            <person name="David R.G."/>
            <person name="Delcher A.L."/>
            <person name="Delehaunty K."/>
            <person name="Do C.B."/>
            <person name="Ebling H."/>
            <person name="Edwards K."/>
            <person name="Eickbush T."/>
            <person name="Evans J.D."/>
            <person name="Filipski A."/>
            <person name="Findeiss S."/>
            <person name="Freyhult E."/>
            <person name="Fulton L."/>
            <person name="Fulton R."/>
            <person name="Garcia A.C."/>
            <person name="Gardiner A."/>
            <person name="Garfield D.A."/>
            <person name="Garvin B.E."/>
            <person name="Gibson G."/>
            <person name="Gilbert D."/>
            <person name="Gnerre S."/>
            <person name="Godfrey J."/>
            <person name="Good R."/>
            <person name="Gotea V."/>
            <person name="Gravely B."/>
            <person name="Greenberg A.J."/>
            <person name="Griffiths-Jones S."/>
            <person name="Gross S."/>
            <person name="Guigo R."/>
            <person name="Gustafson E.A."/>
            <person name="Haerty W."/>
            <person name="Hahn M.W."/>
            <person name="Halligan D.L."/>
            <person name="Halpern A.L."/>
            <person name="Halter G.M."/>
            <person name="Han M.V."/>
            <person name="Heger A."/>
            <person name="Hillier L."/>
            <person name="Hinrichs A.S."/>
            <person name="Holmes I."/>
            <person name="Hoskins R.A."/>
            <person name="Hubisz M.J."/>
            <person name="Hultmark D."/>
            <person name="Huntley M.A."/>
            <person name="Jaffe D.B."/>
            <person name="Jagadeeshan S."/>
            <person name="Jeck W.R."/>
            <person name="Johnson J."/>
            <person name="Jones C.D."/>
            <person name="Jordan W.C."/>
            <person name="Karpen G.H."/>
            <person name="Kataoka E."/>
            <person name="Keightley P.D."/>
            <person name="Kheradpour P."/>
            <person name="Kirkness E.F."/>
            <person name="Koerich L.B."/>
            <person name="Kristiansen K."/>
            <person name="Kudrna D."/>
            <person name="Kulathinal R.J."/>
            <person name="Kumar S."/>
            <person name="Kwok R."/>
            <person name="Lander E."/>
            <person name="Langley C.H."/>
            <person name="Lapoint R."/>
            <person name="Lazzaro B.P."/>
            <person name="Lee S.J."/>
            <person name="Levesque L."/>
            <person name="Li R."/>
            <person name="Lin C.F."/>
            <person name="Lin M.F."/>
            <person name="Lindblad-Toh K."/>
            <person name="Llopart A."/>
            <person name="Long M."/>
            <person name="Low L."/>
            <person name="Lozovsky E."/>
            <person name="Lu J."/>
            <person name="Luo M."/>
            <person name="Machado C.A."/>
            <person name="Makalowski W."/>
            <person name="Marzo M."/>
            <person name="Matsuda M."/>
            <person name="Matzkin L."/>
            <person name="McAllister B."/>
            <person name="McBride C.S."/>
            <person name="McKernan B."/>
            <person name="McKernan K."/>
            <person name="Mendez-Lago M."/>
            <person name="Minx P."/>
            <person name="Mollenhauer M.U."/>
            <person name="Montooth K."/>
            <person name="Mount S.M."/>
            <person name="Mu X."/>
            <person name="Myers E."/>
            <person name="Negre B."/>
            <person name="Newfeld S."/>
            <person name="Nielsen R."/>
            <person name="Noor M.A."/>
            <person name="O'Grady P."/>
            <person name="Pachter L."/>
            <person name="Papaceit M."/>
            <person name="Parisi M.J."/>
            <person name="Parisi M."/>
            <person name="Parts L."/>
            <person name="Pedersen J.S."/>
            <person name="Pesole G."/>
            <person name="Phillippy A.M."/>
            <person name="Ponting C.P."/>
            <person name="Pop M."/>
            <person name="Porcelli D."/>
            <person name="Powell J.R."/>
            <person name="Prohaska S."/>
            <person name="Pruitt K."/>
            <person name="Puig M."/>
            <person name="Quesneville H."/>
            <person name="Ram K.R."/>
            <person name="Rand D."/>
            <person name="Rasmussen M.D."/>
            <person name="Reed L.K."/>
            <person name="Reenan R."/>
            <person name="Reily A."/>
            <person name="Remington K.A."/>
            <person name="Rieger T.T."/>
            <person name="Ritchie M.G."/>
            <person name="Robin C."/>
            <person name="Rogers Y.H."/>
            <person name="Rohde C."/>
            <person name="Rozas J."/>
            <person name="Rubenfield M.J."/>
            <person name="Ruiz A."/>
            <person name="Russo S."/>
            <person name="Salzberg S.L."/>
            <person name="Sanchez-Gracia A."/>
            <person name="Saranga D.J."/>
            <person name="Sato H."/>
            <person name="Schaeffer S.W."/>
            <person name="Schatz M.C."/>
            <person name="Schlenke T."/>
            <person name="Schwartz R."/>
            <person name="Segarra C."/>
            <person name="Singh R.S."/>
            <person name="Sirot L."/>
            <person name="Sirota M."/>
            <person name="Sisneros N.B."/>
            <person name="Smith C.D."/>
            <person name="Smith T.F."/>
            <person name="Spieth J."/>
            <person name="Stage D.E."/>
            <person name="Stark A."/>
            <person name="Stephan W."/>
            <person name="Strausberg R.L."/>
            <person name="Strempel S."/>
            <person name="Sturgill D."/>
            <person name="Sutton G."/>
            <person name="Sutton G.G."/>
            <person name="Tao W."/>
            <person name="Teichmann S."/>
            <person name="Tobari Y.N."/>
            <person name="Tomimura Y."/>
            <person name="Tsolas J.M."/>
            <person name="Valente V.L."/>
            <person name="Venter E."/>
            <person name="Venter J.C."/>
            <person name="Vicario S."/>
            <person name="Vieira F.G."/>
            <person name="Vilella A.J."/>
            <person name="Villasante A."/>
            <person name="Walenz B."/>
            <person name="Wang J."/>
            <person name="Wasserman M."/>
            <person name="Watts T."/>
            <person name="Wilson D."/>
            <person name="Wilson R.K."/>
            <person name="Wing R.A."/>
            <person name="Wolfner M.F."/>
            <person name="Wong A."/>
            <person name="Wong G.K."/>
            <person name="Wu C.I."/>
            <person name="Wu G."/>
            <person name="Yamamoto D."/>
            <person name="Yang H.P."/>
            <person name="Yang S.P."/>
            <person name="Yorke J.A."/>
            <person name="Yoshida K."/>
            <person name="Zdobnov E."/>
            <person name="Zhang P."/>
            <person name="Zhang Y."/>
            <person name="Zimin A.V."/>
            <person name="Baldwin J."/>
            <person name="Abdouelleil A."/>
            <person name="Abdulkadir J."/>
            <person name="Abebe A."/>
            <person name="Abera B."/>
            <person name="Abreu J."/>
            <person name="Acer S.C."/>
            <person name="Aftuck L."/>
            <person name="Alexander A."/>
            <person name="An P."/>
            <person name="Anderson E."/>
            <person name="Anderson S."/>
            <person name="Arachi H."/>
            <person name="Azer M."/>
            <person name="Bachantsang P."/>
            <person name="Barry A."/>
            <person name="Bayul T."/>
            <person name="Berlin A."/>
            <person name="Bessette D."/>
            <person name="Bloom T."/>
            <person name="Blye J."/>
            <person name="Boguslavskiy L."/>
            <person name="Bonnet C."/>
            <person name="Boukhgalter B."/>
            <person name="Bourzgui I."/>
            <person name="Brown A."/>
            <person name="Cahill P."/>
            <person name="Channer S."/>
            <person name="Cheshatsang Y."/>
            <person name="Chuda L."/>
            <person name="Citroen M."/>
            <person name="Collymore A."/>
            <person name="Cooke P."/>
            <person name="Costello M."/>
            <person name="D'Aco K."/>
            <person name="Daza R."/>
            <person name="De Haan G."/>
            <person name="DeGray S."/>
            <person name="DeMaso C."/>
            <person name="Dhargay N."/>
            <person name="Dooley K."/>
            <person name="Dooley E."/>
            <person name="Doricent M."/>
            <person name="Dorje P."/>
            <person name="Dorjee K."/>
            <person name="Dupes A."/>
            <person name="Elong R."/>
            <person name="Falk J."/>
            <person name="Farina A."/>
            <person name="Faro S."/>
            <person name="Ferguson D."/>
            <person name="Fisher S."/>
            <person name="Foley C.D."/>
            <person name="Franke A."/>
            <person name="Friedrich D."/>
            <person name="Gadbois L."/>
            <person name="Gearin G."/>
            <person name="Gearin C.R."/>
            <person name="Giannoukos G."/>
            <person name="Goode T."/>
            <person name="Graham J."/>
            <person name="Grandbois E."/>
            <person name="Grewal S."/>
            <person name="Gyaltsen K."/>
            <person name="Hafez N."/>
            <person name="Hagos B."/>
            <person name="Hall J."/>
            <person name="Henson C."/>
            <person name="Hollinger A."/>
            <person name="Honan T."/>
            <person name="Huard M.D."/>
            <person name="Hughes L."/>
            <person name="Hurhula B."/>
            <person name="Husby M.E."/>
            <person name="Kamat A."/>
            <person name="Kanga B."/>
            <person name="Kashin S."/>
            <person name="Khazanovich D."/>
            <person name="Kisner P."/>
            <person name="Lance K."/>
            <person name="Lara M."/>
            <person name="Lee W."/>
            <person name="Lennon N."/>
            <person name="Letendre F."/>
            <person name="LeVine R."/>
            <person name="Lipovsky A."/>
            <person name="Liu X."/>
            <person name="Liu J."/>
            <person name="Liu S."/>
            <person name="Lokyitsang T."/>
            <person name="Lokyitsang Y."/>
            <person name="Lubonja R."/>
            <person name="Lui A."/>
            <person name="MacDonald P."/>
            <person name="Magnisalis V."/>
            <person name="Maru K."/>
            <person name="Matthews C."/>
            <person name="McCusker W."/>
            <person name="McDonough S."/>
            <person name="Mehta T."/>
            <person name="Meldrim J."/>
            <person name="Meneus L."/>
            <person name="Mihai O."/>
            <person name="Mihalev A."/>
            <person name="Mihova T."/>
            <person name="Mittelman R."/>
            <person name="Mlenga V."/>
            <person name="Montmayeur A."/>
            <person name="Mulrain L."/>
            <person name="Navidi A."/>
            <person name="Naylor J."/>
            <person name="Negash T."/>
            <person name="Nguyen T."/>
            <person name="Nguyen N."/>
            <person name="Nicol R."/>
            <person name="Norbu C."/>
            <person name="Norbu N."/>
            <person name="Novod N."/>
            <person name="O'Neill B."/>
            <person name="Osman S."/>
            <person name="Markiewicz E."/>
            <person name="Oyono O.L."/>
            <person name="Patti C."/>
            <person name="Phunkhang P."/>
            <person name="Pierre F."/>
            <person name="Priest M."/>
            <person name="Raghuraman S."/>
            <person name="Rege F."/>
            <person name="Reyes R."/>
            <person name="Rise C."/>
            <person name="Rogov P."/>
            <person name="Ross K."/>
            <person name="Ryan E."/>
            <person name="Settipalli S."/>
            <person name="Shea T."/>
            <person name="Sherpa N."/>
            <person name="Shi L."/>
            <person name="Shih D."/>
            <person name="Sparrow T."/>
            <person name="Spaulding J."/>
            <person name="Stalker J."/>
            <person name="Stange-Thomann N."/>
            <person name="Stavropoulos S."/>
            <person name="Stone C."/>
            <person name="Strader C."/>
            <person name="Tesfaye S."/>
            <person name="Thomson T."/>
            <person name="Thoulutsang Y."/>
            <person name="Thoulutsang D."/>
            <person name="Topham K."/>
            <person name="Topping I."/>
            <person name="Tsamla T."/>
            <person name="Vassiliev H."/>
            <person name="Vo A."/>
            <person name="Wangchuk T."/>
            <person name="Wangdi T."/>
            <person name="Weiand M."/>
            <person name="Wilkinson J."/>
            <person name="Wilson A."/>
            <person name="Yadav S."/>
            <person name="Young G."/>
            <person name="Yu Q."/>
            <person name="Zembek L."/>
            <person name="Zhong D."/>
            <person name="Zimmer A."/>
            <person name="Zwirko Z."/>
            <person name="Jaffe D.B."/>
            <person name="Alvarez P."/>
            <person name="Brockman W."/>
            <person name="Butler J."/>
            <person name="Chin C."/>
            <person name="Gnerre S."/>
            <person name="Grabherr M."/>
            <person name="Kleber M."/>
            <person name="Mauceli E."/>
            <person name="MacCallum I."/>
        </authorList>
    </citation>
    <scope>NUCLEOTIDE SEQUENCE [LARGE SCALE GENOMIC DNA]</scope>
    <source>
        <strain evidence="3 4">TSC#14021-0224.01</strain>
    </source>
</reference>
<organism evidence="3 4">
    <name type="scientific">Drosophila erecta</name>
    <name type="common">Fruit fly</name>
    <dbReference type="NCBI Taxonomy" id="7220"/>
    <lineage>
        <taxon>Eukaryota</taxon>
        <taxon>Metazoa</taxon>
        <taxon>Ecdysozoa</taxon>
        <taxon>Arthropoda</taxon>
        <taxon>Hexapoda</taxon>
        <taxon>Insecta</taxon>
        <taxon>Pterygota</taxon>
        <taxon>Neoptera</taxon>
        <taxon>Endopterygota</taxon>
        <taxon>Diptera</taxon>
        <taxon>Brachycera</taxon>
        <taxon>Muscomorpha</taxon>
        <taxon>Ephydroidea</taxon>
        <taxon>Drosophilidae</taxon>
        <taxon>Drosophila</taxon>
        <taxon>Sophophora</taxon>
    </lineage>
</organism>
<reference evidence="3 4" key="2">
    <citation type="journal article" date="2008" name="Bioinformatics">
        <title>Assembly reconciliation.</title>
        <authorList>
            <person name="Zimin A.V."/>
            <person name="Smith D.R."/>
            <person name="Sutton G."/>
            <person name="Yorke J.A."/>
        </authorList>
    </citation>
    <scope>NUCLEOTIDE SEQUENCE [LARGE SCALE GENOMIC DNA]</scope>
    <source>
        <strain evidence="3 4">TSC#14021-0224.01</strain>
    </source>
</reference>
<dbReference type="Pfam" id="PF24985">
    <property type="entry name" value="DUF7775"/>
    <property type="match status" value="2"/>
</dbReference>
<feature type="transmembrane region" description="Helical" evidence="1">
    <location>
        <begin position="20"/>
        <end position="44"/>
    </location>
</feature>
<name>B3P552_DROER</name>
<gene>
    <name evidence="3" type="primary">Dere\GG11769</name>
    <name evidence="3" type="ORF">Dere_GG11769</name>
</gene>
<accession>B3P552</accession>
<dbReference type="AlphaFoldDB" id="B3P552"/>
<keyword evidence="1" id="KW-1133">Transmembrane helix</keyword>
<sequence>MNKLYVHSTTDFLFIKPVAIRPMLFLFYTLETILNIICIGYHITGFQPLEWRGHEIHHLCLIVFHVFMVMNFFQSIAICTGRVPNVLVEICKASVAACAFILISLLTMWDVERQFSVFFVRPSELAQGEHKELPPVHPTFRYKKGSTVIVHHQPEALRPVLFVFYTLETIFNMFCMGYHISGFQVIEVHMFEWDEVAIHYFYLTTFYFFMVVTLLQSVSICTGNKSTVITEIWKSSLAAIAFILISLTTMYDAERQFYVFFMEREVDEKHVHQLLEERPMHPFFFYLRGQSISSLACGILYLLHATIMIDVKLTHDLNQGANKGTYMPIPLFVLGRFIHGKLSRYSWFREFCENETIYL</sequence>
<dbReference type="InterPro" id="IPR056677">
    <property type="entry name" value="DUF7775"/>
</dbReference>
<evidence type="ECO:0000259" key="2">
    <source>
        <dbReference type="Pfam" id="PF24985"/>
    </source>
</evidence>
<protein>
    <submittedName>
        <fullName evidence="3">GG11769</fullName>
    </submittedName>
</protein>
<dbReference type="EMBL" id="CH954182">
    <property type="protein sequence ID" value="EDV53035.1"/>
    <property type="molecule type" value="Genomic_DNA"/>
</dbReference>
<dbReference type="PANTHER" id="PTHR41152">
    <property type="entry name" value="AT26438P-RELATED"/>
    <property type="match status" value="1"/>
</dbReference>
<dbReference type="HOGENOM" id="CLU_772263_0_0_1"/>
<dbReference type="OMA" id="NIICIGY"/>
<feature type="transmembrane region" description="Helical" evidence="1">
    <location>
        <begin position="232"/>
        <end position="251"/>
    </location>
</feature>
<evidence type="ECO:0000256" key="1">
    <source>
        <dbReference type="SAM" id="Phobius"/>
    </source>
</evidence>
<evidence type="ECO:0000313" key="3">
    <source>
        <dbReference type="EMBL" id="EDV53035.1"/>
    </source>
</evidence>
<keyword evidence="1" id="KW-0472">Membrane</keyword>
<feature type="transmembrane region" description="Helical" evidence="1">
    <location>
        <begin position="160"/>
        <end position="180"/>
    </location>
</feature>
<feature type="domain" description="DUF7775" evidence="2">
    <location>
        <begin position="158"/>
        <end position="314"/>
    </location>
</feature>
<dbReference type="KEGG" id="der:6555154"/>
<feature type="domain" description="DUF7775" evidence="2">
    <location>
        <begin position="21"/>
        <end position="148"/>
    </location>
</feature>
<feature type="transmembrane region" description="Helical" evidence="1">
    <location>
        <begin position="200"/>
        <end position="220"/>
    </location>
</feature>
<dbReference type="PhylomeDB" id="B3P552"/>
<dbReference type="Proteomes" id="UP000008711">
    <property type="component" value="Unassembled WGS sequence"/>
</dbReference>
<feature type="transmembrane region" description="Helical" evidence="1">
    <location>
        <begin position="56"/>
        <end position="73"/>
    </location>
</feature>